<sequence>MRIPVGALSSRTTDKNKGTAKRHARLHQKLREEHHDSPPLKAPSRSGQATLPSQESVNDKEPDDQQPHHRRQPHQVRPASRRAADQRPPQRHGYRACCSDEAVGRRTLLRREVGGDERNDRGHDERRADVFEERPTDQQDHEIRSERSRQRTSDARSPSRSRHDQGVERDRGLNAGDARADVLGDGRHRNIHDRACPGSSNWLLANTADYVAAFQSDREQFRKRPACTQRAGIPRGTQRRCMS</sequence>
<feature type="compositionally biased region" description="Basic and acidic residues" evidence="1">
    <location>
        <begin position="57"/>
        <end position="67"/>
    </location>
</feature>
<feature type="compositionally biased region" description="Basic and acidic residues" evidence="1">
    <location>
        <begin position="29"/>
        <end position="38"/>
    </location>
</feature>
<dbReference type="Proteomes" id="UP001177023">
    <property type="component" value="Unassembled WGS sequence"/>
</dbReference>
<feature type="compositionally biased region" description="Basic and acidic residues" evidence="1">
    <location>
        <begin position="161"/>
        <end position="181"/>
    </location>
</feature>
<reference evidence="2" key="1">
    <citation type="submission" date="2023-06" db="EMBL/GenBank/DDBJ databases">
        <authorList>
            <person name="Delattre M."/>
        </authorList>
    </citation>
    <scope>NUCLEOTIDE SEQUENCE</scope>
    <source>
        <strain evidence="2">AF72</strain>
    </source>
</reference>
<keyword evidence="3" id="KW-1185">Reference proteome</keyword>
<evidence type="ECO:0000256" key="1">
    <source>
        <dbReference type="SAM" id="MobiDB-lite"/>
    </source>
</evidence>
<protein>
    <submittedName>
        <fullName evidence="2">Uncharacterized protein</fullName>
    </submittedName>
</protein>
<dbReference type="AlphaFoldDB" id="A0AA36FQD8"/>
<name>A0AA36FQD8_9BILA</name>
<comment type="caution">
    <text evidence="2">The sequence shown here is derived from an EMBL/GenBank/DDBJ whole genome shotgun (WGS) entry which is preliminary data.</text>
</comment>
<feature type="region of interest" description="Disordered" evidence="1">
    <location>
        <begin position="1"/>
        <end position="181"/>
    </location>
</feature>
<gene>
    <name evidence="2" type="ORF">MSPICULIGERA_LOCUS359</name>
</gene>
<evidence type="ECO:0000313" key="2">
    <source>
        <dbReference type="EMBL" id="CAJ0557601.1"/>
    </source>
</evidence>
<accession>A0AA36FQD8</accession>
<feature type="compositionally biased region" description="Polar residues" evidence="1">
    <location>
        <begin position="45"/>
        <end position="56"/>
    </location>
</feature>
<dbReference type="EMBL" id="CATQJA010000056">
    <property type="protein sequence ID" value="CAJ0557601.1"/>
    <property type="molecule type" value="Genomic_DNA"/>
</dbReference>
<feature type="non-terminal residue" evidence="2">
    <location>
        <position position="1"/>
    </location>
</feature>
<organism evidence="2 3">
    <name type="scientific">Mesorhabditis spiculigera</name>
    <dbReference type="NCBI Taxonomy" id="96644"/>
    <lineage>
        <taxon>Eukaryota</taxon>
        <taxon>Metazoa</taxon>
        <taxon>Ecdysozoa</taxon>
        <taxon>Nematoda</taxon>
        <taxon>Chromadorea</taxon>
        <taxon>Rhabditida</taxon>
        <taxon>Rhabditina</taxon>
        <taxon>Rhabditomorpha</taxon>
        <taxon>Rhabditoidea</taxon>
        <taxon>Rhabditidae</taxon>
        <taxon>Mesorhabditinae</taxon>
        <taxon>Mesorhabditis</taxon>
    </lineage>
</organism>
<feature type="compositionally biased region" description="Basic residues" evidence="1">
    <location>
        <begin position="18"/>
        <end position="28"/>
    </location>
</feature>
<proteinExistence type="predicted"/>
<evidence type="ECO:0000313" key="3">
    <source>
        <dbReference type="Proteomes" id="UP001177023"/>
    </source>
</evidence>
<feature type="compositionally biased region" description="Basic and acidic residues" evidence="1">
    <location>
        <begin position="109"/>
        <end position="154"/>
    </location>
</feature>